<dbReference type="InterPro" id="IPR036291">
    <property type="entry name" value="NAD(P)-bd_dom_sf"/>
</dbReference>
<dbReference type="PROSITE" id="PS00061">
    <property type="entry name" value="ADH_SHORT"/>
    <property type="match status" value="1"/>
</dbReference>
<comment type="caution">
    <text evidence="6">The sequence shown here is derived from an EMBL/GenBank/DDBJ whole genome shotgun (WGS) entry which is preliminary data.</text>
</comment>
<protein>
    <submittedName>
        <fullName evidence="6">SDR family oxidoreductase</fullName>
    </submittedName>
</protein>
<evidence type="ECO:0000313" key="7">
    <source>
        <dbReference type="Proteomes" id="UP001143307"/>
    </source>
</evidence>
<evidence type="ECO:0000256" key="5">
    <source>
        <dbReference type="ARBA" id="ARBA00023221"/>
    </source>
</evidence>
<dbReference type="Gene3D" id="3.40.50.720">
    <property type="entry name" value="NAD(P)-binding Rossmann-like Domain"/>
    <property type="match status" value="1"/>
</dbReference>
<evidence type="ECO:0000313" key="6">
    <source>
        <dbReference type="EMBL" id="MCX2972067.1"/>
    </source>
</evidence>
<organism evidence="6 7">
    <name type="scientific">Candidatus Seongchinamella marina</name>
    <dbReference type="NCBI Taxonomy" id="2518990"/>
    <lineage>
        <taxon>Bacteria</taxon>
        <taxon>Pseudomonadati</taxon>
        <taxon>Pseudomonadota</taxon>
        <taxon>Gammaproteobacteria</taxon>
        <taxon>Cellvibrionales</taxon>
        <taxon>Halieaceae</taxon>
        <taxon>Seongchinamella</taxon>
    </lineage>
</organism>
<keyword evidence="7" id="KW-1185">Reference proteome</keyword>
<evidence type="ECO:0000256" key="2">
    <source>
        <dbReference type="ARBA" id="ARBA00023002"/>
    </source>
</evidence>
<dbReference type="InterPro" id="IPR020904">
    <property type="entry name" value="Sc_DH/Rdtase_CS"/>
</dbReference>
<dbReference type="PRINTS" id="PR00081">
    <property type="entry name" value="GDHRDH"/>
</dbReference>
<dbReference type="SUPFAM" id="SSF51735">
    <property type="entry name" value="NAD(P)-binding Rossmann-fold domains"/>
    <property type="match status" value="1"/>
</dbReference>
<name>A0ABT3SPZ6_9GAMM</name>
<proteinExistence type="inferred from homology"/>
<keyword evidence="2" id="KW-0560">Oxidoreductase</keyword>
<accession>A0ABT3SPZ6</accession>
<reference evidence="6" key="1">
    <citation type="submission" date="2019-02" db="EMBL/GenBank/DDBJ databases">
        <authorList>
            <person name="Li S.-H."/>
        </authorList>
    </citation>
    <scope>NUCLEOTIDE SEQUENCE</scope>
    <source>
        <strain evidence="6">IMCC8485</strain>
    </source>
</reference>
<sequence>MFNLKNKKAYITGGSGGIGRAVAELMIANGAQVAIADINDPSTVAAEIGAIPLQCDVADESNVQRSLADAEKALGKLDIVVLNAGIGDVGPEIGELDQSLLERVTRINYWGVLYGMKHAPTVMADGGSIICTSSMAAFINLPGGAAYSASKRAIISLAEMAALELGHRNIRVNCVCPGYTDTAMGSGDEGRKICEAFTALGRVANVDDISGVFLFLASDASRYMTGQALKVDGGWVCGPTTNLLEMVTGAAHSPS</sequence>
<dbReference type="Proteomes" id="UP001143307">
    <property type="component" value="Unassembled WGS sequence"/>
</dbReference>
<evidence type="ECO:0000256" key="4">
    <source>
        <dbReference type="ARBA" id="ARBA00023098"/>
    </source>
</evidence>
<dbReference type="PRINTS" id="PR00080">
    <property type="entry name" value="SDRFAMILY"/>
</dbReference>
<keyword evidence="5" id="KW-0753">Steroid metabolism</keyword>
<dbReference type="InterPro" id="IPR002347">
    <property type="entry name" value="SDR_fam"/>
</dbReference>
<dbReference type="RefSeq" id="WP_279251133.1">
    <property type="nucleotide sequence ID" value="NZ_SHNP01000001.1"/>
</dbReference>
<dbReference type="EMBL" id="SHNP01000001">
    <property type="protein sequence ID" value="MCX2972067.1"/>
    <property type="molecule type" value="Genomic_DNA"/>
</dbReference>
<gene>
    <name evidence="6" type="ORF">EYC87_00520</name>
</gene>
<keyword evidence="4" id="KW-0443">Lipid metabolism</keyword>
<evidence type="ECO:0000256" key="3">
    <source>
        <dbReference type="ARBA" id="ARBA00023027"/>
    </source>
</evidence>
<dbReference type="CDD" id="cd05233">
    <property type="entry name" value="SDR_c"/>
    <property type="match status" value="1"/>
</dbReference>
<keyword evidence="3" id="KW-0520">NAD</keyword>
<dbReference type="PANTHER" id="PTHR43180">
    <property type="entry name" value="3-OXOACYL-(ACYL-CARRIER-PROTEIN) REDUCTASE (AFU_ORTHOLOGUE AFUA_6G11210)"/>
    <property type="match status" value="1"/>
</dbReference>
<dbReference type="Pfam" id="PF13561">
    <property type="entry name" value="adh_short_C2"/>
    <property type="match status" value="1"/>
</dbReference>
<comment type="similarity">
    <text evidence="1">Belongs to the short-chain dehydrogenases/reductases (SDR) family.</text>
</comment>
<evidence type="ECO:0000256" key="1">
    <source>
        <dbReference type="ARBA" id="ARBA00006484"/>
    </source>
</evidence>
<dbReference type="PANTHER" id="PTHR43180:SF28">
    <property type="entry name" value="NAD(P)-BINDING ROSSMANN-FOLD SUPERFAMILY PROTEIN"/>
    <property type="match status" value="1"/>
</dbReference>